<dbReference type="PROSITE" id="PS00134">
    <property type="entry name" value="TRYPSIN_HIS"/>
    <property type="match status" value="1"/>
</dbReference>
<reference evidence="16 17" key="1">
    <citation type="submission" date="2022-05" db="EMBL/GenBank/DDBJ databases">
        <title>A multi-omics perspective on studying reproductive biology in Daphnia sinensis.</title>
        <authorList>
            <person name="Jia J."/>
        </authorList>
    </citation>
    <scope>NUCLEOTIDE SEQUENCE [LARGE SCALE GENOMIC DNA]</scope>
    <source>
        <strain evidence="16 17">WSL</strain>
    </source>
</reference>
<keyword evidence="14" id="KW-0812">Transmembrane</keyword>
<dbReference type="EC" id="3.4.21.10" evidence="2"/>
<evidence type="ECO:0000256" key="11">
    <source>
        <dbReference type="ARBA" id="ARBA00052079"/>
    </source>
</evidence>
<evidence type="ECO:0000256" key="6">
    <source>
        <dbReference type="ARBA" id="ARBA00022729"/>
    </source>
</evidence>
<evidence type="ECO:0000256" key="13">
    <source>
        <dbReference type="RuleBase" id="RU363034"/>
    </source>
</evidence>
<evidence type="ECO:0000256" key="4">
    <source>
        <dbReference type="ARBA" id="ARBA00022659"/>
    </source>
</evidence>
<dbReference type="InterPro" id="IPR033116">
    <property type="entry name" value="TRYPSIN_SER"/>
</dbReference>
<evidence type="ECO:0000256" key="7">
    <source>
        <dbReference type="ARBA" id="ARBA00022801"/>
    </source>
</evidence>
<dbReference type="GO" id="GO:0006508">
    <property type="term" value="P:proteolysis"/>
    <property type="evidence" value="ECO:0007669"/>
    <property type="project" value="UniProtKB-KW"/>
</dbReference>
<keyword evidence="14" id="KW-0472">Membrane</keyword>
<dbReference type="EC" id="3.4.21.84" evidence="12"/>
<evidence type="ECO:0000256" key="1">
    <source>
        <dbReference type="ARBA" id="ARBA00001656"/>
    </source>
</evidence>
<keyword evidence="10" id="KW-1015">Disulfide bond</keyword>
<evidence type="ECO:0000256" key="14">
    <source>
        <dbReference type="SAM" id="Phobius"/>
    </source>
</evidence>
<feature type="transmembrane region" description="Helical" evidence="14">
    <location>
        <begin position="45"/>
        <end position="66"/>
    </location>
</feature>
<dbReference type="FunFam" id="2.40.10.10:FF:000120">
    <property type="entry name" value="Putative serine protease"/>
    <property type="match status" value="1"/>
</dbReference>
<comment type="caution">
    <text evidence="16">The sequence shown here is derived from an EMBL/GenBank/DDBJ whole genome shotgun (WGS) entry which is preliminary data.</text>
</comment>
<comment type="catalytic activity">
    <reaction evidence="1">
        <text>Preferential cleavage: Arg-|-Xaa, Lys-|-Xaa.</text>
        <dbReference type="EC" id="3.4.21.10"/>
    </reaction>
</comment>
<dbReference type="AlphaFoldDB" id="A0AAD5PTP3"/>
<dbReference type="PROSITE" id="PS50240">
    <property type="entry name" value="TRYPSIN_DOM"/>
    <property type="match status" value="1"/>
</dbReference>
<keyword evidence="6" id="KW-0732">Signal</keyword>
<evidence type="ECO:0000313" key="16">
    <source>
        <dbReference type="EMBL" id="KAI9559576.1"/>
    </source>
</evidence>
<dbReference type="PANTHER" id="PTHR24252:SF8">
    <property type="entry name" value="ACROSIN"/>
    <property type="match status" value="1"/>
</dbReference>
<dbReference type="Proteomes" id="UP000820818">
    <property type="component" value="Linkage Group LG4"/>
</dbReference>
<keyword evidence="14" id="KW-1133">Transmembrane helix</keyword>
<keyword evidence="9 13" id="KW-0720">Serine protease</keyword>
<evidence type="ECO:0000259" key="15">
    <source>
        <dbReference type="PROSITE" id="PS50240"/>
    </source>
</evidence>
<name>A0AAD5PTP3_9CRUS</name>
<keyword evidence="5 13" id="KW-0645">Protease</keyword>
<gene>
    <name evidence="16" type="ORF">GHT06_013581</name>
</gene>
<dbReference type="InterPro" id="IPR001314">
    <property type="entry name" value="Peptidase_S1A"/>
</dbReference>
<dbReference type="Gene3D" id="2.40.10.10">
    <property type="entry name" value="Trypsin-like serine proteases"/>
    <property type="match status" value="1"/>
</dbReference>
<protein>
    <recommendedName>
        <fullName evidence="3">Acrosin</fullName>
        <ecNumber evidence="2">3.4.21.10</ecNumber>
        <ecNumber evidence="12">3.4.21.84</ecNumber>
    </recommendedName>
</protein>
<dbReference type="GO" id="GO:0042381">
    <property type="term" value="P:hemolymph coagulation"/>
    <property type="evidence" value="ECO:0007669"/>
    <property type="project" value="UniProtKB-KW"/>
</dbReference>
<keyword evidence="4" id="KW-0768">Sushi</keyword>
<keyword evidence="8" id="KW-0353">Hemolymph clotting</keyword>
<keyword evidence="7 13" id="KW-0378">Hydrolase</keyword>
<sequence>MVRRQLPQSVAFSLVRTSSLLSLTPNKCHNCVLLRRSTSKHRMRLTLLNHVLVIGFLFITCSNGRAQVALTVMDLTFGYQSCLTSEGHPGVCRLPKLCARSSDNHHLPVPHRYREEGGRYNCGSSDDRYPRKICCKHSDVPPILFPDSIDANLLDSQIRNDTVVMSRISGENRSVISRQLWPPESTSVLQPRLPRKCGTVPFASTRARIAGGVVAPKGAWPWLARLGYYDGTGIEYNCGGVLITKHHVLTAAHCVYNRRDLIFVRLGEHGTSEYGPQDYYIERVTVHERFVKSGRGPSYDIAIIRLSDFIPFTSDIQPICLPIDRRWRSLDSSEIFPYVAGWGSPSYYERASSVLMEVQLPVVPQSKCAQAYRSHSHLRIDETVLCAGYEEGGKDACRGDSGGPLMFQAGERYYVIGLVSFGVRCATPGFPGVYSRVSVAIDWILKNIS</sequence>
<dbReference type="InterPro" id="IPR009003">
    <property type="entry name" value="Peptidase_S1_PA"/>
</dbReference>
<organism evidence="16 17">
    <name type="scientific">Daphnia sinensis</name>
    <dbReference type="NCBI Taxonomy" id="1820382"/>
    <lineage>
        <taxon>Eukaryota</taxon>
        <taxon>Metazoa</taxon>
        <taxon>Ecdysozoa</taxon>
        <taxon>Arthropoda</taxon>
        <taxon>Crustacea</taxon>
        <taxon>Branchiopoda</taxon>
        <taxon>Diplostraca</taxon>
        <taxon>Cladocera</taxon>
        <taxon>Anomopoda</taxon>
        <taxon>Daphniidae</taxon>
        <taxon>Daphnia</taxon>
        <taxon>Daphnia similis group</taxon>
    </lineage>
</organism>
<evidence type="ECO:0000256" key="9">
    <source>
        <dbReference type="ARBA" id="ARBA00022825"/>
    </source>
</evidence>
<dbReference type="PANTHER" id="PTHR24252">
    <property type="entry name" value="ACROSIN-RELATED"/>
    <property type="match status" value="1"/>
</dbReference>
<dbReference type="SUPFAM" id="SSF50494">
    <property type="entry name" value="Trypsin-like serine proteases"/>
    <property type="match status" value="1"/>
</dbReference>
<evidence type="ECO:0000256" key="2">
    <source>
        <dbReference type="ARBA" id="ARBA00012050"/>
    </source>
</evidence>
<evidence type="ECO:0000256" key="12">
    <source>
        <dbReference type="ARBA" id="ARBA00066707"/>
    </source>
</evidence>
<dbReference type="InterPro" id="IPR001254">
    <property type="entry name" value="Trypsin_dom"/>
</dbReference>
<proteinExistence type="predicted"/>
<feature type="domain" description="Peptidase S1" evidence="15">
    <location>
        <begin position="209"/>
        <end position="449"/>
    </location>
</feature>
<dbReference type="GO" id="GO:0004252">
    <property type="term" value="F:serine-type endopeptidase activity"/>
    <property type="evidence" value="ECO:0007669"/>
    <property type="project" value="InterPro"/>
</dbReference>
<dbReference type="PRINTS" id="PR00722">
    <property type="entry name" value="CHYMOTRYPSIN"/>
</dbReference>
<dbReference type="InterPro" id="IPR043504">
    <property type="entry name" value="Peptidase_S1_PA_chymotrypsin"/>
</dbReference>
<dbReference type="Pfam" id="PF00089">
    <property type="entry name" value="Trypsin"/>
    <property type="match status" value="1"/>
</dbReference>
<dbReference type="PROSITE" id="PS00135">
    <property type="entry name" value="TRYPSIN_SER"/>
    <property type="match status" value="1"/>
</dbReference>
<evidence type="ECO:0000256" key="3">
    <source>
        <dbReference type="ARBA" id="ARBA00017161"/>
    </source>
</evidence>
<dbReference type="CDD" id="cd00190">
    <property type="entry name" value="Tryp_SPc"/>
    <property type="match status" value="1"/>
</dbReference>
<comment type="catalytic activity">
    <reaction evidence="11">
        <text>Selective cleavage of 103-Arg-|-Ser-104 and 124-Ile-|-Ile-125 bonds in Limulus clotting factor B to form activated factor B. Cleavage of -Pro-Arg-|-Xaa- bonds in synthetic substrates.</text>
        <dbReference type="EC" id="3.4.21.84"/>
    </reaction>
</comment>
<dbReference type="SMART" id="SM00020">
    <property type="entry name" value="Tryp_SPc"/>
    <property type="match status" value="1"/>
</dbReference>
<evidence type="ECO:0000256" key="5">
    <source>
        <dbReference type="ARBA" id="ARBA00022670"/>
    </source>
</evidence>
<evidence type="ECO:0000256" key="8">
    <source>
        <dbReference type="ARBA" id="ARBA00022820"/>
    </source>
</evidence>
<dbReference type="InterPro" id="IPR018114">
    <property type="entry name" value="TRYPSIN_HIS"/>
</dbReference>
<evidence type="ECO:0000313" key="17">
    <source>
        <dbReference type="Proteomes" id="UP000820818"/>
    </source>
</evidence>
<keyword evidence="17" id="KW-1185">Reference proteome</keyword>
<accession>A0AAD5PTP3</accession>
<dbReference type="EMBL" id="WJBH02000004">
    <property type="protein sequence ID" value="KAI9559576.1"/>
    <property type="molecule type" value="Genomic_DNA"/>
</dbReference>
<evidence type="ECO:0000256" key="10">
    <source>
        <dbReference type="ARBA" id="ARBA00023157"/>
    </source>
</evidence>